<dbReference type="CDD" id="cd00882">
    <property type="entry name" value="Ras_like_GTPase"/>
    <property type="match status" value="1"/>
</dbReference>
<dbReference type="Proteomes" id="UP000615234">
    <property type="component" value="Unassembled WGS sequence"/>
</dbReference>
<feature type="domain" description="Double-GTPase 2" evidence="1">
    <location>
        <begin position="178"/>
        <end position="362"/>
    </location>
</feature>
<evidence type="ECO:0000313" key="2">
    <source>
        <dbReference type="EMBL" id="MBC5663662.1"/>
    </source>
</evidence>
<dbReference type="EMBL" id="JACOOX010000007">
    <property type="protein sequence ID" value="MBC5663662.1"/>
    <property type="molecule type" value="Genomic_DNA"/>
</dbReference>
<dbReference type="RefSeq" id="WP_186847938.1">
    <property type="nucleotide sequence ID" value="NZ_JACOOX010000007.1"/>
</dbReference>
<proteinExistence type="predicted"/>
<dbReference type="InterPro" id="IPR027417">
    <property type="entry name" value="P-loop_NTPase"/>
</dbReference>
<dbReference type="SUPFAM" id="SSF52540">
    <property type="entry name" value="P-loop containing nucleoside triphosphate hydrolases"/>
    <property type="match status" value="1"/>
</dbReference>
<dbReference type="AlphaFoldDB" id="A0A8I0AL92"/>
<accession>A0A8I0AL92</accession>
<keyword evidence="3" id="KW-1185">Reference proteome</keyword>
<reference evidence="2 3" key="1">
    <citation type="submission" date="2020-08" db="EMBL/GenBank/DDBJ databases">
        <title>Genome public.</title>
        <authorList>
            <person name="Liu C."/>
            <person name="Sun Q."/>
        </authorList>
    </citation>
    <scope>NUCLEOTIDE SEQUENCE [LARGE SCALE GENOMIC DNA]</scope>
    <source>
        <strain evidence="2 3">NSJ-10</strain>
    </source>
</reference>
<dbReference type="Gene3D" id="3.40.50.300">
    <property type="entry name" value="P-loop containing nucleotide triphosphate hydrolases"/>
    <property type="match status" value="1"/>
</dbReference>
<name>A0A8I0AL92_9FIRM</name>
<gene>
    <name evidence="2" type="ORF">H8S09_12400</name>
</gene>
<protein>
    <submittedName>
        <fullName evidence="2">GTPase domain-containing protein</fullName>
    </submittedName>
</protein>
<organism evidence="2 3">
    <name type="scientific">Coprococcus hominis</name>
    <name type="common">ex Liu et al. 2022</name>
    <dbReference type="NCBI Taxonomy" id="2763039"/>
    <lineage>
        <taxon>Bacteria</taxon>
        <taxon>Bacillati</taxon>
        <taxon>Bacillota</taxon>
        <taxon>Clostridia</taxon>
        <taxon>Lachnospirales</taxon>
        <taxon>Lachnospiraceae</taxon>
        <taxon>Coprococcus</taxon>
    </lineage>
</organism>
<dbReference type="Pfam" id="PF19993">
    <property type="entry name" value="DO-GTPase2"/>
    <property type="match status" value="1"/>
</dbReference>
<sequence>MAIKITCPYCFREFNDNQVHFRSSYVNTGARKIAGPDGQLFDSISEMEMSYGDEDKAAVAQIVHEYKESSFYNPVSSDKEYGAFWKKFGDITTEVDSVNKDRNKKLMYRKVIDPSDIQHQKHLVKQKNGDYLIRDPELKNMVTSIRLIDGDKSQTSMRVCPFCHNPLPDVYGLYPVEFISVIGIVGAGKTVFLSQFMNGFRDYAAECGLTAIKSTASITQFLENNRVKEGMPLPPPTAEGRFEQPLIYNIERTSNNNSKETVTIVMYDIAGEVFKNAKAQSVKDFAPFIKKSDGIILLIDPKQFESIQGTQLFESSNNQEDIQKPSDALENIHSVIMESDHKYDKPLAVCVSKMDGITEYLSRELIDYISTPYTGEEIKGTYLNKQIFNMQAHKAYDRAMAEFIARNDKATMQQLSTGYTNYKFFGITALGLNAEVMADKKVSGHIQARRIEEPILWMLSQVGLISSNEAECPYCHQRDAFVSHRSWNIQIKKEIETKKLHFISKKEEVLVDVEVNCRCKCCGMAFYYDAYSDQSFAYKGGGKKDGGM</sequence>
<evidence type="ECO:0000259" key="1">
    <source>
        <dbReference type="Pfam" id="PF19993"/>
    </source>
</evidence>
<evidence type="ECO:0000313" key="3">
    <source>
        <dbReference type="Proteomes" id="UP000615234"/>
    </source>
</evidence>
<dbReference type="InterPro" id="IPR045528">
    <property type="entry name" value="DO-GTPase2"/>
</dbReference>
<comment type="caution">
    <text evidence="2">The sequence shown here is derived from an EMBL/GenBank/DDBJ whole genome shotgun (WGS) entry which is preliminary data.</text>
</comment>